<evidence type="ECO:0000256" key="3">
    <source>
        <dbReference type="RuleBase" id="RU362132"/>
    </source>
</evidence>
<gene>
    <name evidence="7" type="ordered locus">Metev_2230</name>
</gene>
<dbReference type="InterPro" id="IPR012000">
    <property type="entry name" value="Thiamin_PyroP_enz_cen_dom"/>
</dbReference>
<keyword evidence="2 3" id="KW-0786">Thiamine pyrophosphate</keyword>
<dbReference type="KEGG" id="mev:Metev_2230"/>
<dbReference type="Gene3D" id="3.40.50.970">
    <property type="match status" value="2"/>
</dbReference>
<dbReference type="PANTHER" id="PTHR18968">
    <property type="entry name" value="THIAMINE PYROPHOSPHATE ENZYMES"/>
    <property type="match status" value="1"/>
</dbReference>
<dbReference type="InterPro" id="IPR045229">
    <property type="entry name" value="TPP_enz"/>
</dbReference>
<dbReference type="SUPFAM" id="SSF52518">
    <property type="entry name" value="Thiamin diphosphate-binding fold (THDP-binding)"/>
    <property type="match status" value="2"/>
</dbReference>
<dbReference type="OrthoDB" id="6837at2157"/>
<evidence type="ECO:0000259" key="6">
    <source>
        <dbReference type="Pfam" id="PF02776"/>
    </source>
</evidence>
<dbReference type="SUPFAM" id="SSF52467">
    <property type="entry name" value="DHS-like NAD/FAD-binding domain"/>
    <property type="match status" value="1"/>
</dbReference>
<evidence type="ECO:0000313" key="7">
    <source>
        <dbReference type="EMBL" id="ADI75055.1"/>
    </source>
</evidence>
<dbReference type="RefSeq" id="WP_013195620.1">
    <property type="nucleotide sequence ID" value="NC_014253.1"/>
</dbReference>
<dbReference type="STRING" id="644295.Metev_2230"/>
<dbReference type="GO" id="GO:0050660">
    <property type="term" value="F:flavin adenine dinucleotide binding"/>
    <property type="evidence" value="ECO:0007669"/>
    <property type="project" value="TreeGrafter"/>
</dbReference>
<name>D7EAQ6_METEZ</name>
<dbReference type="HOGENOM" id="CLU_013748_3_2_2"/>
<dbReference type="GO" id="GO:0009097">
    <property type="term" value="P:isoleucine biosynthetic process"/>
    <property type="evidence" value="ECO:0007669"/>
    <property type="project" value="TreeGrafter"/>
</dbReference>
<dbReference type="Gene3D" id="3.40.50.1220">
    <property type="entry name" value="TPP-binding domain"/>
    <property type="match status" value="1"/>
</dbReference>
<dbReference type="PROSITE" id="PS00187">
    <property type="entry name" value="TPP_ENZYMES"/>
    <property type="match status" value="1"/>
</dbReference>
<dbReference type="Pfam" id="PF02775">
    <property type="entry name" value="TPP_enzyme_C"/>
    <property type="match status" value="1"/>
</dbReference>
<dbReference type="FunFam" id="3.40.50.970:FF:000007">
    <property type="entry name" value="Acetolactate synthase"/>
    <property type="match status" value="1"/>
</dbReference>
<dbReference type="Proteomes" id="UP000000391">
    <property type="component" value="Chromosome"/>
</dbReference>
<dbReference type="GO" id="GO:0009099">
    <property type="term" value="P:L-valine biosynthetic process"/>
    <property type="evidence" value="ECO:0007669"/>
    <property type="project" value="TreeGrafter"/>
</dbReference>
<dbReference type="GO" id="GO:0003984">
    <property type="term" value="F:acetolactate synthase activity"/>
    <property type="evidence" value="ECO:0007669"/>
    <property type="project" value="TreeGrafter"/>
</dbReference>
<proteinExistence type="inferred from homology"/>
<dbReference type="PANTHER" id="PTHR18968:SF129">
    <property type="entry name" value="ACETOLACTATE SYNTHASE"/>
    <property type="match status" value="1"/>
</dbReference>
<keyword evidence="8" id="KW-1185">Reference proteome</keyword>
<dbReference type="InterPro" id="IPR029035">
    <property type="entry name" value="DHS-like_NAD/FAD-binding_dom"/>
</dbReference>
<dbReference type="GO" id="GO:0000287">
    <property type="term" value="F:magnesium ion binding"/>
    <property type="evidence" value="ECO:0007669"/>
    <property type="project" value="InterPro"/>
</dbReference>
<evidence type="ECO:0000259" key="5">
    <source>
        <dbReference type="Pfam" id="PF02775"/>
    </source>
</evidence>
<sequence>MKASDLFVKCLENEGVEYVFGIPGEETLDLMDSLSHSSIKFIVTRHEQGAAFMADVYGRLTHKPGVCLSTLGPGATNLMTGIADAYLDRAPLVAVTGQASLEKTHKEAHQYINVVDTLKNITNWNRKITRPDFIPEIVRKTFDIACDAPGAVHVELPEDIAIEDTLETPLQKKMYSHKSEHDENELEKAVELIEQSNKPLILAGNGVTREQSAEQLEKFVNRLKIPATTTFMGKGNIPTDNDLYIGSVGLQRKDYLMCGFDVADLVICVGVDPVEYSPRLWNPDGSKKIIHIHNSHPEIDSSYLPECSLIGNLKHSLYRLTENCTSEKGVPESIAKLKQTMENELLSYRNDNSFPVKPQRILYDIRNRLYRDDILISDVGAHKLWVGRLFPAYKPNTVQISNGLASMGFALPGAIAAKLVHPEKNVVAVVGDGGFMMNVQELETAKRIGTDLIVIIFNDSKYGVIEWNELEKFKTSYGIDFSNPDFVQMAQSFGVNGVKIESADELTSKLQYALENGGIWVFDVEVDYTENIKLGEKLREMTCGI</sequence>
<evidence type="ECO:0000259" key="4">
    <source>
        <dbReference type="Pfam" id="PF00205"/>
    </source>
</evidence>
<dbReference type="InterPro" id="IPR011766">
    <property type="entry name" value="TPP_enzyme_TPP-bd"/>
</dbReference>
<comment type="similarity">
    <text evidence="1 3">Belongs to the TPP enzyme family.</text>
</comment>
<dbReference type="Pfam" id="PF02776">
    <property type="entry name" value="TPP_enzyme_N"/>
    <property type="match status" value="1"/>
</dbReference>
<feature type="domain" description="Thiamine pyrophosphate enzyme TPP-binding" evidence="5">
    <location>
        <begin position="378"/>
        <end position="524"/>
    </location>
</feature>
<dbReference type="GeneID" id="9347894"/>
<dbReference type="GO" id="GO:0005948">
    <property type="term" value="C:acetolactate synthase complex"/>
    <property type="evidence" value="ECO:0007669"/>
    <property type="project" value="TreeGrafter"/>
</dbReference>
<protein>
    <submittedName>
        <fullName evidence="7">Thiamine pyrophosphate protein domain protein TPP-binding protein</fullName>
    </submittedName>
</protein>
<evidence type="ECO:0000256" key="2">
    <source>
        <dbReference type="ARBA" id="ARBA00023052"/>
    </source>
</evidence>
<dbReference type="InterPro" id="IPR000399">
    <property type="entry name" value="TPP-bd_CS"/>
</dbReference>
<feature type="domain" description="Thiamine pyrophosphate enzyme N-terminal TPP-binding" evidence="6">
    <location>
        <begin position="1"/>
        <end position="112"/>
    </location>
</feature>
<dbReference type="Pfam" id="PF00205">
    <property type="entry name" value="TPP_enzyme_M"/>
    <property type="match status" value="1"/>
</dbReference>
<organism evidence="7 8">
    <name type="scientific">Methanohalobium evestigatum (strain ATCC BAA-1072 / DSM 3721 / NBRC 107634 / OCM 161 / Z-7303)</name>
    <dbReference type="NCBI Taxonomy" id="644295"/>
    <lineage>
        <taxon>Archaea</taxon>
        <taxon>Methanobacteriati</taxon>
        <taxon>Methanobacteriota</taxon>
        <taxon>Stenosarchaea group</taxon>
        <taxon>Methanomicrobia</taxon>
        <taxon>Methanosarcinales</taxon>
        <taxon>Methanosarcinaceae</taxon>
        <taxon>Methanohalobium</taxon>
    </lineage>
</organism>
<evidence type="ECO:0000313" key="8">
    <source>
        <dbReference type="Proteomes" id="UP000000391"/>
    </source>
</evidence>
<dbReference type="GO" id="GO:0044272">
    <property type="term" value="P:sulfur compound biosynthetic process"/>
    <property type="evidence" value="ECO:0007669"/>
    <property type="project" value="UniProtKB-ARBA"/>
</dbReference>
<dbReference type="InterPro" id="IPR029061">
    <property type="entry name" value="THDP-binding"/>
</dbReference>
<dbReference type="GO" id="GO:0030976">
    <property type="term" value="F:thiamine pyrophosphate binding"/>
    <property type="evidence" value="ECO:0007669"/>
    <property type="project" value="InterPro"/>
</dbReference>
<reference evidence="7 8" key="1">
    <citation type="submission" date="2010-06" db="EMBL/GenBank/DDBJ databases">
        <title>Complete sequence chromosome of Methanohalobium evestigatum Z-7303.</title>
        <authorList>
            <consortium name="US DOE Joint Genome Institute"/>
            <person name="Lucas S."/>
            <person name="Copeland A."/>
            <person name="Lapidus A."/>
            <person name="Cheng J.-F."/>
            <person name="Bruce D."/>
            <person name="Goodwin L."/>
            <person name="Pitluck S."/>
            <person name="Saunders E."/>
            <person name="Detter J.C."/>
            <person name="Han C."/>
            <person name="Tapia R."/>
            <person name="Land M."/>
            <person name="Hauser L."/>
            <person name="Kyrpides N."/>
            <person name="Mikhailova N."/>
            <person name="Sieprawska-Lupa M."/>
            <person name="Whitman W.B."/>
            <person name="Anderson I."/>
            <person name="Woyke T."/>
        </authorList>
    </citation>
    <scope>NUCLEOTIDE SEQUENCE [LARGE SCALE GENOMIC DNA]</scope>
    <source>
        <strain evidence="8">ATCC BAA-1072 / DSM 3721 / NBRC 107634 / OCM 161 / Z-7303</strain>
    </source>
</reference>
<dbReference type="NCBIfam" id="NF006187">
    <property type="entry name" value="PRK08322.1"/>
    <property type="match status" value="1"/>
</dbReference>
<dbReference type="AlphaFoldDB" id="D7EAQ6"/>
<dbReference type="CDD" id="cd07035">
    <property type="entry name" value="TPP_PYR_POX_like"/>
    <property type="match status" value="1"/>
</dbReference>
<dbReference type="InterPro" id="IPR012001">
    <property type="entry name" value="Thiamin_PyroP_enz_TPP-bd_dom"/>
</dbReference>
<feature type="domain" description="Thiamine pyrophosphate enzyme central" evidence="4">
    <location>
        <begin position="186"/>
        <end position="320"/>
    </location>
</feature>
<dbReference type="EMBL" id="CP002069">
    <property type="protein sequence ID" value="ADI75055.1"/>
    <property type="molecule type" value="Genomic_DNA"/>
</dbReference>
<evidence type="ECO:0000256" key="1">
    <source>
        <dbReference type="ARBA" id="ARBA00007812"/>
    </source>
</evidence>
<accession>D7EAQ6</accession>